<proteinExistence type="predicted"/>
<name>A0ABU5DNG8_9BURK</name>
<gene>
    <name evidence="1" type="ORF">SNE35_25405</name>
</gene>
<comment type="caution">
    <text evidence="1">The sequence shown here is derived from an EMBL/GenBank/DDBJ whole genome shotgun (WGS) entry which is preliminary data.</text>
</comment>
<evidence type="ECO:0000313" key="2">
    <source>
        <dbReference type="Proteomes" id="UP001285263"/>
    </source>
</evidence>
<dbReference type="Gene3D" id="1.25.40.10">
    <property type="entry name" value="Tetratricopeptide repeat domain"/>
    <property type="match status" value="1"/>
</dbReference>
<reference evidence="1 2" key="1">
    <citation type="submission" date="2023-11" db="EMBL/GenBank/DDBJ databases">
        <title>Paucibacter sp. nov., isolated from fresh soil in Korea.</title>
        <authorList>
            <person name="Le N.T.T."/>
        </authorList>
    </citation>
    <scope>NUCLEOTIDE SEQUENCE [LARGE SCALE GENOMIC DNA]</scope>
    <source>
        <strain evidence="1 2">R3-3</strain>
    </source>
</reference>
<evidence type="ECO:0008006" key="3">
    <source>
        <dbReference type="Google" id="ProtNLM"/>
    </source>
</evidence>
<dbReference type="RefSeq" id="WP_320425834.1">
    <property type="nucleotide sequence ID" value="NZ_JAXCLA010000009.1"/>
</dbReference>
<keyword evidence="2" id="KW-1185">Reference proteome</keyword>
<sequence>MSEPWVHFPFEQVAFLYDDAALRQQWPRLHAGDVEPWPRKAALVDGWRLFHAGRFQAAHVAGLVAAEAGNHSGMALANKAQACQAHYLERDPRRKQAMYLAVAERAARHQGLDPEHPNAYFWQAYALGRHAQALGPAKGLGRGLRARLVSALETTIELAPQHADAHLALGCFHAEVLDKVGRMIGRTLGADAAEGLKQLQHAALLDPANPISMMERAHALRLLDGDMRRADALYLDAAAAEPLDALEFLGVELARDALDE</sequence>
<evidence type="ECO:0000313" key="1">
    <source>
        <dbReference type="EMBL" id="MDY0747865.1"/>
    </source>
</evidence>
<dbReference type="Proteomes" id="UP001285263">
    <property type="component" value="Unassembled WGS sequence"/>
</dbReference>
<dbReference type="EMBL" id="JAXCLA010000009">
    <property type="protein sequence ID" value="MDY0747865.1"/>
    <property type="molecule type" value="Genomic_DNA"/>
</dbReference>
<organism evidence="1 2">
    <name type="scientific">Roseateles agri</name>
    <dbReference type="NCBI Taxonomy" id="3098619"/>
    <lineage>
        <taxon>Bacteria</taxon>
        <taxon>Pseudomonadati</taxon>
        <taxon>Pseudomonadota</taxon>
        <taxon>Betaproteobacteria</taxon>
        <taxon>Burkholderiales</taxon>
        <taxon>Sphaerotilaceae</taxon>
        <taxon>Roseateles</taxon>
    </lineage>
</organism>
<dbReference type="InterPro" id="IPR011990">
    <property type="entry name" value="TPR-like_helical_dom_sf"/>
</dbReference>
<accession>A0ABU5DNG8</accession>
<protein>
    <recommendedName>
        <fullName evidence="3">DUF4034 domain-containing protein</fullName>
    </recommendedName>
</protein>